<feature type="region of interest" description="Disordered" evidence="1">
    <location>
        <begin position="1"/>
        <end position="24"/>
    </location>
</feature>
<proteinExistence type="predicted"/>
<organism evidence="2">
    <name type="scientific">uncultured Caudovirales phage</name>
    <dbReference type="NCBI Taxonomy" id="2100421"/>
    <lineage>
        <taxon>Viruses</taxon>
        <taxon>Duplodnaviria</taxon>
        <taxon>Heunggongvirae</taxon>
        <taxon>Uroviricota</taxon>
        <taxon>Caudoviricetes</taxon>
        <taxon>Peduoviridae</taxon>
        <taxon>Maltschvirus</taxon>
        <taxon>Maltschvirus maltsch</taxon>
    </lineage>
</organism>
<accession>A0A6J5NT46</accession>
<reference evidence="2" key="1">
    <citation type="submission" date="2020-04" db="EMBL/GenBank/DDBJ databases">
        <authorList>
            <person name="Chiriac C."/>
            <person name="Salcher M."/>
            <person name="Ghai R."/>
            <person name="Kavagutti S V."/>
        </authorList>
    </citation>
    <scope>NUCLEOTIDE SEQUENCE</scope>
</reference>
<feature type="region of interest" description="Disordered" evidence="1">
    <location>
        <begin position="169"/>
        <end position="203"/>
    </location>
</feature>
<evidence type="ECO:0000256" key="1">
    <source>
        <dbReference type="SAM" id="MobiDB-lite"/>
    </source>
</evidence>
<name>A0A6J5NT46_9CAUD</name>
<dbReference type="EMBL" id="LR796720">
    <property type="protein sequence ID" value="CAB4161992.1"/>
    <property type="molecule type" value="Genomic_DNA"/>
</dbReference>
<protein>
    <submittedName>
        <fullName evidence="2">Essential recombination function protein</fullName>
    </submittedName>
</protein>
<evidence type="ECO:0000313" key="2">
    <source>
        <dbReference type="EMBL" id="CAB4161992.1"/>
    </source>
</evidence>
<sequence>MVQVHSKAPLSHTTPMTKSKTQKDDAATLPAVLITPPTKSEQEEAKTWLEFVRTLSPYEALVKAISECENVTASRINSHFKSRYYGLSDLLAEIKPVLGRYGLAAFQVPCSNADRVWISTSIIHISGHIFNCGELGVNAAGLNQQNIGSVFTYLKRYALSTVVGVASETEDDDGHQASKPSNLPTQTITAKVTPSPYQQPKPKASGQWWTDLGLSTEASCQVATDILVNKGWLAQGAGLADLSAEHQAELANPKMKLAFLEAVKSRLS</sequence>
<dbReference type="InterPro" id="IPR007499">
    <property type="entry name" value="ERF_bacteria_virus"/>
</dbReference>
<gene>
    <name evidence="2" type="ORF">UFOVP779_7</name>
</gene>
<feature type="compositionally biased region" description="Polar residues" evidence="1">
    <location>
        <begin position="178"/>
        <end position="198"/>
    </location>
</feature>
<dbReference type="Pfam" id="PF04404">
    <property type="entry name" value="ERF"/>
    <property type="match status" value="1"/>
</dbReference>